<evidence type="ECO:0000256" key="4">
    <source>
        <dbReference type="ARBA" id="ARBA00022776"/>
    </source>
</evidence>
<accession>A0AAN9ULQ8</accession>
<evidence type="ECO:0000256" key="1">
    <source>
        <dbReference type="ARBA" id="ARBA00004123"/>
    </source>
</evidence>
<comment type="similarity">
    <text evidence="2">Belongs to the SCC4/mau-2 family.</text>
</comment>
<dbReference type="EMBL" id="JAKJXP020000073">
    <property type="protein sequence ID" value="KAK7749416.1"/>
    <property type="molecule type" value="Genomic_DNA"/>
</dbReference>
<feature type="region of interest" description="Disordered" evidence="8">
    <location>
        <begin position="1"/>
        <end position="44"/>
    </location>
</feature>
<dbReference type="Proteomes" id="UP001320420">
    <property type="component" value="Unassembled WGS sequence"/>
</dbReference>
<comment type="caution">
    <text evidence="9">The sequence shown here is derived from an EMBL/GenBank/DDBJ whole genome shotgun (WGS) entry which is preliminary data.</text>
</comment>
<keyword evidence="7" id="KW-0131">Cell cycle</keyword>
<keyword evidence="4" id="KW-0498">Mitosis</keyword>
<dbReference type="PANTHER" id="PTHR21394">
    <property type="entry name" value="MAU2 CHROMATID COHESION FACTOR HOMOLOG"/>
    <property type="match status" value="1"/>
</dbReference>
<evidence type="ECO:0000256" key="6">
    <source>
        <dbReference type="ARBA" id="ARBA00023242"/>
    </source>
</evidence>
<dbReference type="GO" id="GO:0005634">
    <property type="term" value="C:nucleus"/>
    <property type="evidence" value="ECO:0007669"/>
    <property type="project" value="UniProtKB-SubCell"/>
</dbReference>
<evidence type="ECO:0000256" key="3">
    <source>
        <dbReference type="ARBA" id="ARBA00022618"/>
    </source>
</evidence>
<protein>
    <submittedName>
        <fullName evidence="9">Uncharacterized protein</fullName>
    </submittedName>
</protein>
<feature type="compositionally biased region" description="Low complexity" evidence="8">
    <location>
        <begin position="27"/>
        <end position="40"/>
    </location>
</feature>
<reference evidence="9 10" key="1">
    <citation type="submission" date="2024-02" db="EMBL/GenBank/DDBJ databases">
        <title>De novo assembly and annotation of 12 fungi associated with fruit tree decline syndrome in Ontario, Canada.</title>
        <authorList>
            <person name="Sulman M."/>
            <person name="Ellouze W."/>
            <person name="Ilyukhin E."/>
        </authorList>
    </citation>
    <scope>NUCLEOTIDE SEQUENCE [LARGE SCALE GENOMIC DNA]</scope>
    <source>
        <strain evidence="9 10">M11/M66-122</strain>
    </source>
</reference>
<keyword evidence="10" id="KW-1185">Reference proteome</keyword>
<dbReference type="GO" id="GO:0007064">
    <property type="term" value="P:mitotic sister chromatid cohesion"/>
    <property type="evidence" value="ECO:0007669"/>
    <property type="project" value="InterPro"/>
</dbReference>
<gene>
    <name evidence="9" type="ORF">SLS62_008160</name>
</gene>
<comment type="subcellular location">
    <subcellularLocation>
        <location evidence="1">Nucleus</location>
    </subcellularLocation>
</comment>
<evidence type="ECO:0000313" key="10">
    <source>
        <dbReference type="Proteomes" id="UP001320420"/>
    </source>
</evidence>
<keyword evidence="6" id="KW-0539">Nucleus</keyword>
<organism evidence="9 10">
    <name type="scientific">Diatrype stigma</name>
    <dbReference type="NCBI Taxonomy" id="117547"/>
    <lineage>
        <taxon>Eukaryota</taxon>
        <taxon>Fungi</taxon>
        <taxon>Dikarya</taxon>
        <taxon>Ascomycota</taxon>
        <taxon>Pezizomycotina</taxon>
        <taxon>Sordariomycetes</taxon>
        <taxon>Xylariomycetidae</taxon>
        <taxon>Xylariales</taxon>
        <taxon>Diatrypaceae</taxon>
        <taxon>Diatrype</taxon>
    </lineage>
</organism>
<dbReference type="GO" id="GO:0051301">
    <property type="term" value="P:cell division"/>
    <property type="evidence" value="ECO:0007669"/>
    <property type="project" value="UniProtKB-KW"/>
</dbReference>
<evidence type="ECO:0000313" key="9">
    <source>
        <dbReference type="EMBL" id="KAK7749416.1"/>
    </source>
</evidence>
<sequence>MGSTPNARIHKAHRVSASPQLTPQGFARSPSVSSARSPAPGLIPHHKDTNSLLICVAEELFGKARNDASAVASSGDAKQLQEYQKLIATGLGCLEVVLGSNKLPPRLEARLQLRYVNILNEETTNVMEAETTLTKGITLCERNRFADLKYLMEFLQVKMLAQRKGKAAMIAVDARIKDAEVLKHTHWVYAFRFLKASLYLESHNPSEAPAMENLKVIANLAGRRGDHAVFVVASLLEGLSLLKTMRDDAIVRIQSCIAQASKYQLEDSVRIPQLEILTLMLDLACSLYHKSPQIVTQKVKALQSRMDHCLTNEEWGMTGTELFLPIHKQSGHLRVISGDTASVLRPGQEHEQCDYLAMSFWSKIEAFTVTAIGLLYQHPRNDKRMFELWNEALAQLRNNAMKIRGLPNSLEDATKCAEWRKEAKCYLEILRGLHFATSDQWAEVKKCVDQLESMKPPRKGIIGMYSLYLSGVYYQGTQDFDTAEQIYSDPDLSLEAYDRGHGHRKQAELEVSLLAACNRIWIMQHPAYQNNALTLELLDHLGLLCPDHPNPEIRTIYHLVAAAALTVPPAPMTAVKTHISTALTGAKALGDVQTSSIALSLMRAKLFQNIVGDQALQCARAASQQARRSGNLIWMSVADSMLAQSLDVQGQVADAQVAAQAAVNHAVLASRNGDYTR</sequence>
<keyword evidence="5" id="KW-0159">Chromosome partition</keyword>
<name>A0AAN9ULQ8_9PEZI</name>
<proteinExistence type="inferred from homology"/>
<keyword evidence="3" id="KW-0132">Cell division</keyword>
<evidence type="ECO:0000256" key="5">
    <source>
        <dbReference type="ARBA" id="ARBA00022829"/>
    </source>
</evidence>
<dbReference type="Pfam" id="PF10345">
    <property type="entry name" value="Cohesin_load"/>
    <property type="match status" value="1"/>
</dbReference>
<evidence type="ECO:0000256" key="7">
    <source>
        <dbReference type="ARBA" id="ARBA00023306"/>
    </source>
</evidence>
<evidence type="ECO:0000256" key="8">
    <source>
        <dbReference type="SAM" id="MobiDB-lite"/>
    </source>
</evidence>
<dbReference type="GO" id="GO:0007059">
    <property type="term" value="P:chromosome segregation"/>
    <property type="evidence" value="ECO:0007669"/>
    <property type="project" value="UniProtKB-KW"/>
</dbReference>
<evidence type="ECO:0000256" key="2">
    <source>
        <dbReference type="ARBA" id="ARBA00008585"/>
    </source>
</evidence>
<dbReference type="AlphaFoldDB" id="A0AAN9ULQ8"/>
<dbReference type="InterPro" id="IPR019440">
    <property type="entry name" value="MAU2"/>
</dbReference>